<keyword evidence="2" id="KW-1185">Reference proteome</keyword>
<dbReference type="Pfam" id="PF25735">
    <property type="entry name" value="Phage_L5_gp82"/>
    <property type="match status" value="1"/>
</dbReference>
<geneLocation type="plasmid" evidence="1 2">
    <name>unnamed1</name>
</geneLocation>
<keyword evidence="1" id="KW-0614">Plasmid</keyword>
<dbReference type="KEGG" id="pmar:B0X71_19510"/>
<reference evidence="1 2" key="1">
    <citation type="submission" date="2017-02" db="EMBL/GenBank/DDBJ databases">
        <title>The complete genomic sequence of a novel cold adapted crude oil-degrading bacterium Planococcus qaidamina Y42.</title>
        <authorList>
            <person name="Yang R."/>
        </authorList>
    </citation>
    <scope>NUCLEOTIDE SEQUENCE [LARGE SCALE GENOMIC DNA]</scope>
    <source>
        <strain evidence="1 2">Y42</strain>
        <plasmid evidence="1 2">unnamed1</plasmid>
    </source>
</reference>
<name>A0A1Q2L4M9_9BACL</name>
<protein>
    <submittedName>
        <fullName evidence="1">Uncharacterized protein</fullName>
    </submittedName>
</protein>
<sequence>MEIVKNRRLAPGQRVQVYYNLHQGGYSIKDKATGLVVAYADTVLITNCRFRVQQAGRQKTINEKRKRVHAYVEGDFHATDIERERSQLNKVYYNPYTTEQFTDVKDGSPVLERALVFLADKACYTN</sequence>
<dbReference type="Proteomes" id="UP000188184">
    <property type="component" value="Plasmid unnamed1"/>
</dbReference>
<evidence type="ECO:0000313" key="2">
    <source>
        <dbReference type="Proteomes" id="UP000188184"/>
    </source>
</evidence>
<accession>A0A1Q2L4M9</accession>
<dbReference type="EMBL" id="CP019641">
    <property type="protein sequence ID" value="AQQ55361.1"/>
    <property type="molecule type" value="Genomic_DNA"/>
</dbReference>
<organism evidence="1 2">
    <name type="scientific">Planococcus lenghuensis</name>
    <dbReference type="NCBI Taxonomy" id="2213202"/>
    <lineage>
        <taxon>Bacteria</taxon>
        <taxon>Bacillati</taxon>
        <taxon>Bacillota</taxon>
        <taxon>Bacilli</taxon>
        <taxon>Bacillales</taxon>
        <taxon>Caryophanaceae</taxon>
        <taxon>Planococcus</taxon>
    </lineage>
</organism>
<gene>
    <name evidence="1" type="ORF">B0X71_19510</name>
</gene>
<dbReference type="InterPro" id="IPR058002">
    <property type="entry name" value="Gp82"/>
</dbReference>
<evidence type="ECO:0000313" key="1">
    <source>
        <dbReference type="EMBL" id="AQQ55361.1"/>
    </source>
</evidence>
<proteinExistence type="predicted"/>
<dbReference type="RefSeq" id="WP_077591221.1">
    <property type="nucleotide sequence ID" value="NZ_CP019641.1"/>
</dbReference>
<dbReference type="OrthoDB" id="2636613at2"/>
<dbReference type="AlphaFoldDB" id="A0A1Q2L4M9"/>